<evidence type="ECO:0000256" key="5">
    <source>
        <dbReference type="ARBA" id="ARBA00022691"/>
    </source>
</evidence>
<name>A0A4P9A435_9BACT</name>
<evidence type="ECO:0000256" key="3">
    <source>
        <dbReference type="ARBA" id="ARBA00022603"/>
    </source>
</evidence>
<dbReference type="SUPFAM" id="SSF81799">
    <property type="entry name" value="Putative methyltransferase TM0872, insert domain"/>
    <property type="match status" value="1"/>
</dbReference>
<evidence type="ECO:0000256" key="4">
    <source>
        <dbReference type="ARBA" id="ARBA00022679"/>
    </source>
</evidence>
<dbReference type="EC" id="2.1.1.199" evidence="6"/>
<reference evidence="7 8" key="1">
    <citation type="submission" date="2019-04" db="EMBL/GenBank/DDBJ databases">
        <title>Saccharibacteria TM7 genomes.</title>
        <authorList>
            <person name="Bor B."/>
            <person name="He X."/>
            <person name="Chen T."/>
            <person name="Dewhirst F.E."/>
        </authorList>
    </citation>
    <scope>NUCLEOTIDE SEQUENCE [LARGE SCALE GENOMIC DNA]</scope>
    <source>
        <strain evidence="7 8">BB001</strain>
    </source>
</reference>
<feature type="binding site" evidence="6">
    <location>
        <position position="91"/>
    </location>
    <ligand>
        <name>S-adenosyl-L-methionine</name>
        <dbReference type="ChEBI" id="CHEBI:59789"/>
    </ligand>
</feature>
<feature type="binding site" evidence="6">
    <location>
        <position position="111"/>
    </location>
    <ligand>
        <name>S-adenosyl-L-methionine</name>
        <dbReference type="ChEBI" id="CHEBI:59789"/>
    </ligand>
</feature>
<organism evidence="7 8">
    <name type="scientific">Candidatus Nanosynbacter featherlites</name>
    <dbReference type="NCBI Taxonomy" id="2572088"/>
    <lineage>
        <taxon>Bacteria</taxon>
        <taxon>Candidatus Saccharimonadota</taxon>
        <taxon>Candidatus Saccharimonadia</taxon>
        <taxon>Candidatus Nanosynbacterales</taxon>
        <taxon>Candidatus Nanosynbacteraceae</taxon>
        <taxon>Candidatus Nanosynbacter</taxon>
    </lineage>
</organism>
<dbReference type="OrthoDB" id="9806637at2"/>
<comment type="function">
    <text evidence="6">Specifically methylates the N4 position of cytidine in position 1402 (C1402) of 16S rRNA.</text>
</comment>
<dbReference type="PANTHER" id="PTHR11265:SF0">
    <property type="entry name" value="12S RRNA N4-METHYLCYTIDINE METHYLTRANSFERASE"/>
    <property type="match status" value="1"/>
</dbReference>
<dbReference type="NCBIfam" id="TIGR00006">
    <property type="entry name" value="16S rRNA (cytosine(1402)-N(4))-methyltransferase RsmH"/>
    <property type="match status" value="1"/>
</dbReference>
<comment type="similarity">
    <text evidence="1 6">Belongs to the methyltransferase superfamily. RsmH family.</text>
</comment>
<keyword evidence="4 6" id="KW-0808">Transferase</keyword>
<keyword evidence="6" id="KW-0963">Cytoplasm</keyword>
<sequence length="304" mass="34149">MSIKEHPPQPDLSNDAPVHVPVLLEETVRALAPRRGEAYLDLTAGYGGHAREILKRTDNYLNAVLVDRDSNAIRTLGDLTEKGVRLMHQDFASAARDLVKLGRKFDVILADLGVSSPQLDRAERGFSFRFDGPLDMRMDDTTEMTVADIINHASVDELVRLITLYGEETRSRAMHIAKAIVAHRPMTRTSELAELIERTVGRGGLKRHPATRTFQALRIEVNQELQQVEQVLPLLPQLLNPGGRVGIISFHSLEDRLVKRFFKEQSEAGYEAELMIPDKKLILGTTDVHNPRSRSAKLRWAVKT</sequence>
<comment type="subcellular location">
    <subcellularLocation>
        <location evidence="6">Cytoplasm</location>
    </subcellularLocation>
</comment>
<evidence type="ECO:0000256" key="6">
    <source>
        <dbReference type="HAMAP-Rule" id="MF_01007"/>
    </source>
</evidence>
<dbReference type="InterPro" id="IPR023397">
    <property type="entry name" value="SAM-dep_MeTrfase_MraW_recog"/>
</dbReference>
<dbReference type="InterPro" id="IPR002903">
    <property type="entry name" value="RsmH"/>
</dbReference>
<evidence type="ECO:0000313" key="8">
    <source>
        <dbReference type="Proteomes" id="UP000310639"/>
    </source>
</evidence>
<dbReference type="GO" id="GO:0071424">
    <property type="term" value="F:rRNA (cytosine-N4-)-methyltransferase activity"/>
    <property type="evidence" value="ECO:0007669"/>
    <property type="project" value="UniProtKB-UniRule"/>
</dbReference>
<dbReference type="Pfam" id="PF01795">
    <property type="entry name" value="Methyltransf_5"/>
    <property type="match status" value="1"/>
</dbReference>
<keyword evidence="8" id="KW-1185">Reference proteome</keyword>
<evidence type="ECO:0000313" key="7">
    <source>
        <dbReference type="EMBL" id="QCT42600.1"/>
    </source>
</evidence>
<dbReference type="AlphaFoldDB" id="A0A4P9A435"/>
<proteinExistence type="inferred from homology"/>
<evidence type="ECO:0000256" key="1">
    <source>
        <dbReference type="ARBA" id="ARBA00010396"/>
    </source>
</evidence>
<feature type="binding site" evidence="6">
    <location>
        <position position="67"/>
    </location>
    <ligand>
        <name>S-adenosyl-L-methionine</name>
        <dbReference type="ChEBI" id="CHEBI:59789"/>
    </ligand>
</feature>
<dbReference type="HAMAP" id="MF_01007">
    <property type="entry name" value="16SrRNA_methyltr_H"/>
    <property type="match status" value="1"/>
</dbReference>
<comment type="catalytic activity">
    <reaction evidence="6">
        <text>cytidine(1402) in 16S rRNA + S-adenosyl-L-methionine = N(4)-methylcytidine(1402) in 16S rRNA + S-adenosyl-L-homocysteine + H(+)</text>
        <dbReference type="Rhea" id="RHEA:42928"/>
        <dbReference type="Rhea" id="RHEA-COMP:10286"/>
        <dbReference type="Rhea" id="RHEA-COMP:10287"/>
        <dbReference type="ChEBI" id="CHEBI:15378"/>
        <dbReference type="ChEBI" id="CHEBI:57856"/>
        <dbReference type="ChEBI" id="CHEBI:59789"/>
        <dbReference type="ChEBI" id="CHEBI:74506"/>
        <dbReference type="ChEBI" id="CHEBI:82748"/>
        <dbReference type="EC" id="2.1.1.199"/>
    </reaction>
</comment>
<dbReference type="EMBL" id="CP040004">
    <property type="protein sequence ID" value="QCT42600.1"/>
    <property type="molecule type" value="Genomic_DNA"/>
</dbReference>
<gene>
    <name evidence="6 7" type="primary">rsmH</name>
    <name evidence="7" type="ORF">FBF37_01190</name>
</gene>
<dbReference type="PIRSF" id="PIRSF004486">
    <property type="entry name" value="MraW"/>
    <property type="match status" value="1"/>
</dbReference>
<keyword evidence="5 6" id="KW-0949">S-adenosyl-L-methionine</keyword>
<dbReference type="KEGG" id="nft:FBF37_01190"/>
<keyword evidence="2 6" id="KW-0698">rRNA processing</keyword>
<protein>
    <recommendedName>
        <fullName evidence="6">Ribosomal RNA small subunit methyltransferase H</fullName>
        <ecNumber evidence="6">2.1.1.199</ecNumber>
    </recommendedName>
    <alternativeName>
        <fullName evidence="6">16S rRNA m(4)C1402 methyltransferase</fullName>
    </alternativeName>
    <alternativeName>
        <fullName evidence="6">rRNA (cytosine-N(4)-)-methyltransferase RsmH</fullName>
    </alternativeName>
</protein>
<accession>A0A4P9A435</accession>
<keyword evidence="3 6" id="KW-0489">Methyltransferase</keyword>
<dbReference type="Gene3D" id="1.10.150.170">
    <property type="entry name" value="Putative methyltransferase TM0872, insert domain"/>
    <property type="match status" value="1"/>
</dbReference>
<dbReference type="Gene3D" id="3.40.50.150">
    <property type="entry name" value="Vaccinia Virus protein VP39"/>
    <property type="match status" value="1"/>
</dbReference>
<dbReference type="SUPFAM" id="SSF53335">
    <property type="entry name" value="S-adenosyl-L-methionine-dependent methyltransferases"/>
    <property type="match status" value="1"/>
</dbReference>
<evidence type="ECO:0000256" key="2">
    <source>
        <dbReference type="ARBA" id="ARBA00022552"/>
    </source>
</evidence>
<feature type="binding site" evidence="6">
    <location>
        <position position="118"/>
    </location>
    <ligand>
        <name>S-adenosyl-L-methionine</name>
        <dbReference type="ChEBI" id="CHEBI:59789"/>
    </ligand>
</feature>
<dbReference type="PANTHER" id="PTHR11265">
    <property type="entry name" value="S-ADENOSYL-METHYLTRANSFERASE MRAW"/>
    <property type="match status" value="1"/>
</dbReference>
<feature type="binding site" evidence="6">
    <location>
        <begin position="47"/>
        <end position="49"/>
    </location>
    <ligand>
        <name>S-adenosyl-L-methionine</name>
        <dbReference type="ChEBI" id="CHEBI:59789"/>
    </ligand>
</feature>
<dbReference type="Proteomes" id="UP000310639">
    <property type="component" value="Chromosome"/>
</dbReference>
<dbReference type="InterPro" id="IPR029063">
    <property type="entry name" value="SAM-dependent_MTases_sf"/>
</dbReference>
<dbReference type="GO" id="GO:0005737">
    <property type="term" value="C:cytoplasm"/>
    <property type="evidence" value="ECO:0007669"/>
    <property type="project" value="UniProtKB-SubCell"/>
</dbReference>
<dbReference type="GO" id="GO:0070475">
    <property type="term" value="P:rRNA base methylation"/>
    <property type="evidence" value="ECO:0007669"/>
    <property type="project" value="UniProtKB-UniRule"/>
</dbReference>